<sequence length="205" mass="24320">MNLINMYKLKVDIRDKMWTSEIKFISHFKKMDKKLFKLNKVSDDFYDFISLHGRDEEYHVPNTDYTMKFTWSDDVPLTEKEFAFIELTSDHDLDRMFNTLEMEMVKNGLASGIGLIHKLNTVSINIIMTFLDLNQMMEGSENEAQFISVEDLKYIMDNIYYLGNMDIISAIDEEGSEFEYNDDPTEFIKRINRENRIKNLLNKDI</sequence>
<organism evidence="1">
    <name type="scientific">uncultured marine phage</name>
    <dbReference type="NCBI Taxonomy" id="707152"/>
    <lineage>
        <taxon>Viruses</taxon>
        <taxon>environmental samples</taxon>
    </lineage>
</organism>
<name>A0A8D9CFI9_9VIRU</name>
<evidence type="ECO:0000313" key="1">
    <source>
        <dbReference type="EMBL" id="CAG7581076.1"/>
    </source>
</evidence>
<protein>
    <submittedName>
        <fullName evidence="1">Uncharacterized protein</fullName>
    </submittedName>
</protein>
<gene>
    <name evidence="1" type="ORF">SLAVMIC_00652</name>
</gene>
<accession>A0A8D9CFI9</accession>
<dbReference type="EMBL" id="OU342829">
    <property type="protein sequence ID" value="CAG7581076.1"/>
    <property type="molecule type" value="Genomic_DNA"/>
</dbReference>
<proteinExistence type="predicted"/>
<reference evidence="1" key="1">
    <citation type="submission" date="2021-06" db="EMBL/GenBank/DDBJ databases">
        <authorList>
            <person name="Gannon L."/>
            <person name="Redgwell R T."/>
            <person name="Michniewski S."/>
            <person name="Harrison D C."/>
            <person name="Millard A."/>
        </authorList>
    </citation>
    <scope>NUCLEOTIDE SEQUENCE</scope>
</reference>